<dbReference type="PROSITE" id="PS00463">
    <property type="entry name" value="ZN2_CY6_FUNGAL_1"/>
    <property type="match status" value="1"/>
</dbReference>
<dbReference type="EMBL" id="KV425649">
    <property type="protein sequence ID" value="KZT19129.1"/>
    <property type="molecule type" value="Genomic_DNA"/>
</dbReference>
<feature type="compositionally biased region" description="Polar residues" evidence="3">
    <location>
        <begin position="746"/>
        <end position="758"/>
    </location>
</feature>
<dbReference type="InterPro" id="IPR001138">
    <property type="entry name" value="Zn2Cys6_DnaBD"/>
</dbReference>
<dbReference type="AlphaFoldDB" id="A0A165N3J4"/>
<dbReference type="GO" id="GO:0006351">
    <property type="term" value="P:DNA-templated transcription"/>
    <property type="evidence" value="ECO:0007669"/>
    <property type="project" value="InterPro"/>
</dbReference>
<feature type="domain" description="Zn(2)-C6 fungal-type" evidence="4">
    <location>
        <begin position="37"/>
        <end position="70"/>
    </location>
</feature>
<feature type="region of interest" description="Disordered" evidence="3">
    <location>
        <begin position="1"/>
        <end position="27"/>
    </location>
</feature>
<dbReference type="Proteomes" id="UP000076761">
    <property type="component" value="Unassembled WGS sequence"/>
</dbReference>
<feature type="region of interest" description="Disordered" evidence="3">
    <location>
        <begin position="670"/>
        <end position="692"/>
    </location>
</feature>
<dbReference type="GO" id="GO:0008270">
    <property type="term" value="F:zinc ion binding"/>
    <property type="evidence" value="ECO:0007669"/>
    <property type="project" value="InterPro"/>
</dbReference>
<keyword evidence="6" id="KW-1185">Reference proteome</keyword>
<dbReference type="STRING" id="1314782.A0A165N3J4"/>
<dbReference type="Pfam" id="PF04082">
    <property type="entry name" value="Fungal_trans"/>
    <property type="match status" value="1"/>
</dbReference>
<gene>
    <name evidence="5" type="ORF">NEOLEDRAFT_1102623</name>
</gene>
<accession>A0A165N3J4</accession>
<dbReference type="SMART" id="SM00906">
    <property type="entry name" value="Fungal_trans"/>
    <property type="match status" value="1"/>
</dbReference>
<evidence type="ECO:0000256" key="1">
    <source>
        <dbReference type="ARBA" id="ARBA00022723"/>
    </source>
</evidence>
<organism evidence="5 6">
    <name type="scientific">Neolentinus lepideus HHB14362 ss-1</name>
    <dbReference type="NCBI Taxonomy" id="1314782"/>
    <lineage>
        <taxon>Eukaryota</taxon>
        <taxon>Fungi</taxon>
        <taxon>Dikarya</taxon>
        <taxon>Basidiomycota</taxon>
        <taxon>Agaricomycotina</taxon>
        <taxon>Agaricomycetes</taxon>
        <taxon>Gloeophyllales</taxon>
        <taxon>Gloeophyllaceae</taxon>
        <taxon>Neolentinus</taxon>
    </lineage>
</organism>
<dbReference type="GO" id="GO:0000981">
    <property type="term" value="F:DNA-binding transcription factor activity, RNA polymerase II-specific"/>
    <property type="evidence" value="ECO:0007669"/>
    <property type="project" value="InterPro"/>
</dbReference>
<evidence type="ECO:0000313" key="5">
    <source>
        <dbReference type="EMBL" id="KZT19129.1"/>
    </source>
</evidence>
<keyword evidence="2" id="KW-0539">Nucleus</keyword>
<proteinExistence type="predicted"/>
<dbReference type="CDD" id="cd12148">
    <property type="entry name" value="fungal_TF_MHR"/>
    <property type="match status" value="1"/>
</dbReference>
<feature type="region of interest" description="Disordered" evidence="3">
    <location>
        <begin position="735"/>
        <end position="758"/>
    </location>
</feature>
<dbReference type="InParanoid" id="A0A165N3J4"/>
<dbReference type="InterPro" id="IPR050987">
    <property type="entry name" value="AtrR-like"/>
</dbReference>
<dbReference type="Pfam" id="PF00172">
    <property type="entry name" value="Zn_clus"/>
    <property type="match status" value="1"/>
</dbReference>
<evidence type="ECO:0000259" key="4">
    <source>
        <dbReference type="PROSITE" id="PS50048"/>
    </source>
</evidence>
<evidence type="ECO:0000256" key="3">
    <source>
        <dbReference type="SAM" id="MobiDB-lite"/>
    </source>
</evidence>
<dbReference type="PANTHER" id="PTHR46910:SF38">
    <property type="entry name" value="ZN(2)-C6 FUNGAL-TYPE DOMAIN-CONTAINING PROTEIN"/>
    <property type="match status" value="1"/>
</dbReference>
<dbReference type="OrthoDB" id="4456959at2759"/>
<dbReference type="Gene3D" id="4.10.240.10">
    <property type="entry name" value="Zn(2)-C6 fungal-type DNA-binding domain"/>
    <property type="match status" value="1"/>
</dbReference>
<dbReference type="InterPro" id="IPR036864">
    <property type="entry name" value="Zn2-C6_fun-type_DNA-bd_sf"/>
</dbReference>
<dbReference type="SUPFAM" id="SSF57701">
    <property type="entry name" value="Zn2/Cys6 DNA-binding domain"/>
    <property type="match status" value="1"/>
</dbReference>
<reference evidence="5 6" key="1">
    <citation type="journal article" date="2016" name="Mol. Biol. Evol.">
        <title>Comparative Genomics of Early-Diverging Mushroom-Forming Fungi Provides Insights into the Origins of Lignocellulose Decay Capabilities.</title>
        <authorList>
            <person name="Nagy L.G."/>
            <person name="Riley R."/>
            <person name="Tritt A."/>
            <person name="Adam C."/>
            <person name="Daum C."/>
            <person name="Floudas D."/>
            <person name="Sun H."/>
            <person name="Yadav J.S."/>
            <person name="Pangilinan J."/>
            <person name="Larsson K.H."/>
            <person name="Matsuura K."/>
            <person name="Barry K."/>
            <person name="Labutti K."/>
            <person name="Kuo R."/>
            <person name="Ohm R.A."/>
            <person name="Bhattacharya S.S."/>
            <person name="Shirouzu T."/>
            <person name="Yoshinaga Y."/>
            <person name="Martin F.M."/>
            <person name="Grigoriev I.V."/>
            <person name="Hibbett D.S."/>
        </authorList>
    </citation>
    <scope>NUCLEOTIDE SEQUENCE [LARGE SCALE GENOMIC DNA]</scope>
    <source>
        <strain evidence="5 6">HHB14362 ss-1</strain>
    </source>
</reference>
<feature type="region of interest" description="Disordered" evidence="3">
    <location>
        <begin position="114"/>
        <end position="167"/>
    </location>
</feature>
<dbReference type="GO" id="GO:0003677">
    <property type="term" value="F:DNA binding"/>
    <property type="evidence" value="ECO:0007669"/>
    <property type="project" value="InterPro"/>
</dbReference>
<evidence type="ECO:0000256" key="2">
    <source>
        <dbReference type="ARBA" id="ARBA00023242"/>
    </source>
</evidence>
<protein>
    <recommendedName>
        <fullName evidence="4">Zn(2)-C6 fungal-type domain-containing protein</fullName>
    </recommendedName>
</protein>
<dbReference type="InterPro" id="IPR007219">
    <property type="entry name" value="XnlR_reg_dom"/>
</dbReference>
<keyword evidence="1" id="KW-0479">Metal-binding</keyword>
<dbReference type="SMART" id="SM00066">
    <property type="entry name" value="GAL4"/>
    <property type="match status" value="1"/>
</dbReference>
<dbReference type="PANTHER" id="PTHR46910">
    <property type="entry name" value="TRANSCRIPTION FACTOR PDR1"/>
    <property type="match status" value="1"/>
</dbReference>
<sequence length="918" mass="102539">MAQSRHDKMSTFTTKNEGNEEPSAKRLRSKCKPVARACDTCRRKRIRCDGSEESREPCPNCIAFRTECTYNVPLKKHGPPKGYVKLLEARIAKLESLLREDGCNIESEVGAPLNKDNIRRGNVPPASVSPPVVPSTSSPHSSEEEIAPTSVESPKCMGDDSDNATTDDEFIQSTLSPNLAGLSLDPSYKRFLGRSSGISMIKTAIIMKAEDSGITPGCIFGAYRRQQFWTPPSWEKLTPEEEHPDYKFPDPDLMEALIKTYFRVLHGLGPFLHRPTFERNFQEGLHFKDRKFGAILLMVCAVAARYSNDERVFIKEPDSSYSPQSAGWQWFHQVQMMRRSLMARPTLYDLQLYNLFFIFLIGSQAPHAAWVVVGHAIRLAQDVGAHKRKFYGSERTFESELWRRTFWCLVSHERHLSAALGRPYSIEDEEIDVDLPAECDDEYWMHPDPEKAFKQPPDKPSRMQYFTLLMKQIRILGHSLRAIYTSRKYQALFGRNQQDWEQHILADMDSAANQWFDSIPPHLRWMPNGGDPITFRQAAFLHINYYHNQILVHRPFISTKQTPLSLSCLAICNNAARCIISIADALRQRGDTLPGVLAPTFNASMFLLLQAWGSKRSGTGVGPEKAMVEVQKALQILKGLENRWSVAGALWDIVQELGVVSELPLSASQVRASSKRARDEDRPSENIPPSMLEDLETADFLQIRRPDQPSNLETILPESSGIHPAAVSNTTAFRGGTIRSHPEASSGATSQGDLSWQPSMYYSVPDSSSAAAQQRPPSQDIHRQLMERTTVSELYTLSSINDSEEIFGNGFQTDHALSDFSVFSSMAGHYPPNGVSSSDFLPHYGVRMTAAAPSAAQESASTSDAGHTGGFDQDTLTMLSNCPSGFDFEGWGNYIDNLDVFMRGTSSSTDAGGGRQNN</sequence>
<dbReference type="PROSITE" id="PS50048">
    <property type="entry name" value="ZN2_CY6_FUNGAL_2"/>
    <property type="match status" value="1"/>
</dbReference>
<name>A0A165N3J4_9AGAM</name>
<evidence type="ECO:0000313" key="6">
    <source>
        <dbReference type="Proteomes" id="UP000076761"/>
    </source>
</evidence>
<dbReference type="FunCoup" id="A0A165N3J4">
    <property type="interactions" value="15"/>
</dbReference>
<dbReference type="CDD" id="cd00067">
    <property type="entry name" value="GAL4"/>
    <property type="match status" value="1"/>
</dbReference>